<name>A0ABX1Q8A7_9RHOO</name>
<dbReference type="Pfam" id="PF07963">
    <property type="entry name" value="N_methyl"/>
    <property type="match status" value="1"/>
</dbReference>
<dbReference type="Proteomes" id="UP000648984">
    <property type="component" value="Unassembled WGS sequence"/>
</dbReference>
<dbReference type="PROSITE" id="PS00409">
    <property type="entry name" value="PROKAR_NTER_METHYL"/>
    <property type="match status" value="1"/>
</dbReference>
<dbReference type="EMBL" id="WTVQ01000008">
    <property type="protein sequence ID" value="NMG74523.1"/>
    <property type="molecule type" value="Genomic_DNA"/>
</dbReference>
<keyword evidence="1" id="KW-1133">Transmembrane helix</keyword>
<evidence type="ECO:0008006" key="4">
    <source>
        <dbReference type="Google" id="ProtNLM"/>
    </source>
</evidence>
<keyword evidence="3" id="KW-1185">Reference proteome</keyword>
<proteinExistence type="predicted"/>
<organism evidence="2 3">
    <name type="scientific">Aromatoleum diolicum</name>
    <dbReference type="NCBI Taxonomy" id="75796"/>
    <lineage>
        <taxon>Bacteria</taxon>
        <taxon>Pseudomonadati</taxon>
        <taxon>Pseudomonadota</taxon>
        <taxon>Betaproteobacteria</taxon>
        <taxon>Rhodocyclales</taxon>
        <taxon>Rhodocyclaceae</taxon>
        <taxon>Aromatoleum</taxon>
    </lineage>
</organism>
<feature type="transmembrane region" description="Helical" evidence="1">
    <location>
        <begin position="21"/>
        <end position="46"/>
    </location>
</feature>
<reference evidence="2 3" key="1">
    <citation type="submission" date="2019-12" db="EMBL/GenBank/DDBJ databases">
        <title>Comparative genomics gives insights into the taxonomy of the Azoarcus-Aromatoleum group and reveals separate origins of nif in the plant-associated Azoarcus and non-plant-associated Aromatoleum sub-groups.</title>
        <authorList>
            <person name="Lafos M."/>
            <person name="Maluk M."/>
            <person name="Batista M."/>
            <person name="Junghare M."/>
            <person name="Carmona M."/>
            <person name="Faoro H."/>
            <person name="Cruz L.M."/>
            <person name="Battistoni F."/>
            <person name="De Souza E."/>
            <person name="Pedrosa F."/>
            <person name="Chen W.-M."/>
            <person name="Poole P.S."/>
            <person name="Dixon R.A."/>
            <person name="James E.K."/>
        </authorList>
    </citation>
    <scope>NUCLEOTIDE SEQUENCE [LARGE SCALE GENOMIC DNA]</scope>
    <source>
        <strain evidence="2 3">22Lin</strain>
    </source>
</reference>
<sequence length="332" mass="35650">MQRPEKRDPSGKCRSLSAERGVSLVELMISMTLGLLVIGAMTTIFINNSQSRRELDKAAQQLENGRYAMQILEDEISLAGYYTTLSIVDSPPSTTASPCSADLDVWKASMDIAVEGVNAGNFACIASSKAGTGMLFVQRASTAITAPGALDANRGYLQVSLCGNEYVSTTPDIRFKIKTPGAGVFNLKQIDCAANLAPVHQYIRRVFFVDQNNVAGDGIPTLKRVDFSPAGAGTAVALVEGIDDLHFEYALDTSGDGSPDLFSEAPAANQLINIVGVRVWLIARAIDPSPGYLDAKTYQLGSKDPIAPGDAFKRHVFNTYVELTHPVARRTK</sequence>
<dbReference type="Pfam" id="PF16074">
    <property type="entry name" value="PilW"/>
    <property type="match status" value="1"/>
</dbReference>
<accession>A0ABX1Q8A7</accession>
<dbReference type="RefSeq" id="WP_169259664.1">
    <property type="nucleotide sequence ID" value="NZ_WTVQ01000008.1"/>
</dbReference>
<keyword evidence="1" id="KW-0812">Transmembrane</keyword>
<evidence type="ECO:0000313" key="3">
    <source>
        <dbReference type="Proteomes" id="UP000648984"/>
    </source>
</evidence>
<protein>
    <recommendedName>
        <fullName evidence="4">Type IV pilus assembly protein PilW</fullName>
    </recommendedName>
</protein>
<comment type="caution">
    <text evidence="2">The sequence shown here is derived from an EMBL/GenBank/DDBJ whole genome shotgun (WGS) entry which is preliminary data.</text>
</comment>
<keyword evidence="1" id="KW-0472">Membrane</keyword>
<gene>
    <name evidence="2" type="ORF">GPA25_07090</name>
</gene>
<dbReference type="InterPro" id="IPR012902">
    <property type="entry name" value="N_methyl_site"/>
</dbReference>
<dbReference type="InterPro" id="IPR032092">
    <property type="entry name" value="PilW"/>
</dbReference>
<evidence type="ECO:0000256" key="1">
    <source>
        <dbReference type="SAM" id="Phobius"/>
    </source>
</evidence>
<evidence type="ECO:0000313" key="2">
    <source>
        <dbReference type="EMBL" id="NMG74523.1"/>
    </source>
</evidence>